<dbReference type="EMBL" id="SMSI01000001">
    <property type="protein sequence ID" value="TDH39264.1"/>
    <property type="molecule type" value="Genomic_DNA"/>
</dbReference>
<feature type="transmembrane region" description="Helical" evidence="6">
    <location>
        <begin position="390"/>
        <end position="410"/>
    </location>
</feature>
<keyword evidence="7" id="KW-0808">Transferase</keyword>
<evidence type="ECO:0000256" key="4">
    <source>
        <dbReference type="ARBA" id="ARBA00022989"/>
    </source>
</evidence>
<feature type="transmembrane region" description="Helical" evidence="6">
    <location>
        <begin position="262"/>
        <end position="287"/>
    </location>
</feature>
<feature type="transmembrane region" description="Helical" evidence="6">
    <location>
        <begin position="344"/>
        <end position="364"/>
    </location>
</feature>
<evidence type="ECO:0000256" key="2">
    <source>
        <dbReference type="ARBA" id="ARBA00022475"/>
    </source>
</evidence>
<organism evidence="7 8">
    <name type="scientific">Pseudohoeflea suaedae</name>
    <dbReference type="NCBI Taxonomy" id="877384"/>
    <lineage>
        <taxon>Bacteria</taxon>
        <taxon>Pseudomonadati</taxon>
        <taxon>Pseudomonadota</taxon>
        <taxon>Alphaproteobacteria</taxon>
        <taxon>Hyphomicrobiales</taxon>
        <taxon>Rhizobiaceae</taxon>
        <taxon>Pseudohoeflea</taxon>
    </lineage>
</organism>
<name>A0A4R5PQ60_9HYPH</name>
<dbReference type="CDD" id="cd13963">
    <property type="entry name" value="PT_UbiA_2"/>
    <property type="match status" value="1"/>
</dbReference>
<evidence type="ECO:0000313" key="8">
    <source>
        <dbReference type="Proteomes" id="UP000295131"/>
    </source>
</evidence>
<dbReference type="InterPro" id="IPR000537">
    <property type="entry name" value="UbiA_prenyltransferase"/>
</dbReference>
<reference evidence="7 8" key="1">
    <citation type="journal article" date="2013" name="Int. J. Syst. Evol. Microbiol.">
        <title>Hoeflea suaedae sp. nov., an endophytic bacterium isolated from the root of the halophyte Suaeda maritima.</title>
        <authorList>
            <person name="Chung E.J."/>
            <person name="Park J.A."/>
            <person name="Pramanik P."/>
            <person name="Bibi F."/>
            <person name="Jeon C.O."/>
            <person name="Chung Y.R."/>
        </authorList>
    </citation>
    <scope>NUCLEOTIDE SEQUENCE [LARGE SCALE GENOMIC DNA]</scope>
    <source>
        <strain evidence="7 8">YC6898</strain>
    </source>
</reference>
<evidence type="ECO:0000256" key="3">
    <source>
        <dbReference type="ARBA" id="ARBA00022692"/>
    </source>
</evidence>
<dbReference type="Proteomes" id="UP000295131">
    <property type="component" value="Unassembled WGS sequence"/>
</dbReference>
<dbReference type="Gene3D" id="3.40.50.1000">
    <property type="entry name" value="HAD superfamily/HAD-like"/>
    <property type="match status" value="1"/>
</dbReference>
<comment type="subcellular location">
    <subcellularLocation>
        <location evidence="1">Membrane</location>
        <topology evidence="1">Multi-pass membrane protein</topology>
    </subcellularLocation>
</comment>
<dbReference type="PANTHER" id="PTHR42723:SF1">
    <property type="entry name" value="CHLOROPHYLL SYNTHASE, CHLOROPLASTIC"/>
    <property type="match status" value="1"/>
</dbReference>
<accession>A0A4R5PQ60</accession>
<dbReference type="NCBIfam" id="NF006088">
    <property type="entry name" value="PRK08238.1"/>
    <property type="match status" value="1"/>
</dbReference>
<dbReference type="GO" id="GO:0016765">
    <property type="term" value="F:transferase activity, transferring alkyl or aryl (other than methyl) groups"/>
    <property type="evidence" value="ECO:0007669"/>
    <property type="project" value="InterPro"/>
</dbReference>
<feature type="transmembrane region" description="Helical" evidence="6">
    <location>
        <begin position="293"/>
        <end position="311"/>
    </location>
</feature>
<evidence type="ECO:0000256" key="5">
    <source>
        <dbReference type="ARBA" id="ARBA00023136"/>
    </source>
</evidence>
<dbReference type="OrthoDB" id="9803632at2"/>
<dbReference type="InterPro" id="IPR036412">
    <property type="entry name" value="HAD-like_sf"/>
</dbReference>
<evidence type="ECO:0000256" key="6">
    <source>
        <dbReference type="SAM" id="Phobius"/>
    </source>
</evidence>
<dbReference type="AlphaFoldDB" id="A0A4R5PQ60"/>
<dbReference type="InterPro" id="IPR023214">
    <property type="entry name" value="HAD_sf"/>
</dbReference>
<keyword evidence="2" id="KW-1003">Cell membrane</keyword>
<dbReference type="Gene3D" id="1.10.357.140">
    <property type="entry name" value="UbiA prenyltransferase"/>
    <property type="match status" value="1"/>
</dbReference>
<dbReference type="GO" id="GO:0016020">
    <property type="term" value="C:membrane"/>
    <property type="evidence" value="ECO:0007669"/>
    <property type="project" value="UniProtKB-SubCell"/>
</dbReference>
<feature type="transmembrane region" description="Helical" evidence="6">
    <location>
        <begin position="316"/>
        <end position="338"/>
    </location>
</feature>
<keyword evidence="8" id="KW-1185">Reference proteome</keyword>
<feature type="transmembrane region" description="Helical" evidence="6">
    <location>
        <begin position="422"/>
        <end position="440"/>
    </location>
</feature>
<keyword evidence="3 6" id="KW-0812">Transmembrane</keyword>
<dbReference type="Pfam" id="PF12710">
    <property type="entry name" value="HAD"/>
    <property type="match status" value="1"/>
</dbReference>
<dbReference type="SUPFAM" id="SSF56784">
    <property type="entry name" value="HAD-like"/>
    <property type="match status" value="1"/>
</dbReference>
<dbReference type="PANTHER" id="PTHR42723">
    <property type="entry name" value="CHLOROPHYLL SYNTHASE"/>
    <property type="match status" value="1"/>
</dbReference>
<dbReference type="InterPro" id="IPR044878">
    <property type="entry name" value="UbiA_sf"/>
</dbReference>
<dbReference type="InterPro" id="IPR050475">
    <property type="entry name" value="Prenyltransferase_related"/>
</dbReference>
<sequence length="478" mass="52946">MDARSDVRTVPLCVDLDGTLIATDTLWEALALLLLRRPWMILAAIYWAMQGKQVLKREVAFRSEREPADWPYRDAVLTLIRNARAEGRPVWLVTGAAEKTATGIASHLGLFDRVLHSDDCENLTATRKRNRLIAECGEGGFDYVGNSRDDLKVFDAARKSMIVQPDRAARSWGEANGGTFVDTGRVSRIALFKAIRVHQWLKNMLIGVPLVLDHEWANPVALAAVIGAFFSFSFFASAVYILNDIIDLGNDRRHARKRFRPIAAGAVSIPVALAVAASLLVASIGIAGLLSPFYWLTLALYGVTTTAYTFVLKRKLLVDVFTLAGLYTLRIMAGAMAIDSELSFWLLAFSIFFFLSLALVKRFVELDETEIDMGEKLNGRSYLGSDKAMVAQGGVSSAFASALVLALYINSDHVQSMYSAPWLIWPLCPIILYMLLRIWILAGRSQMHDDPVVFIMRDWRSQATMAVGAALVIIATLH</sequence>
<proteinExistence type="predicted"/>
<evidence type="ECO:0000256" key="1">
    <source>
        <dbReference type="ARBA" id="ARBA00004141"/>
    </source>
</evidence>
<feature type="transmembrane region" description="Helical" evidence="6">
    <location>
        <begin position="220"/>
        <end position="242"/>
    </location>
</feature>
<dbReference type="RefSeq" id="WP_133284095.1">
    <property type="nucleotide sequence ID" value="NZ_SMSI01000001.1"/>
</dbReference>
<comment type="caution">
    <text evidence="7">The sequence shown here is derived from an EMBL/GenBank/DDBJ whole genome shotgun (WGS) entry which is preliminary data.</text>
</comment>
<keyword evidence="4 6" id="KW-1133">Transmembrane helix</keyword>
<dbReference type="Pfam" id="PF01040">
    <property type="entry name" value="UbiA"/>
    <property type="match status" value="1"/>
</dbReference>
<evidence type="ECO:0000313" key="7">
    <source>
        <dbReference type="EMBL" id="TDH39264.1"/>
    </source>
</evidence>
<gene>
    <name evidence="7" type="ORF">E2A64_09435</name>
</gene>
<protein>
    <submittedName>
        <fullName evidence="7">UbiA family prenyltransferase</fullName>
    </submittedName>
</protein>
<keyword evidence="5 6" id="KW-0472">Membrane</keyword>